<gene>
    <name evidence="2" type="ORF">Pla144_11040</name>
</gene>
<protein>
    <recommendedName>
        <fullName evidence="4">Flagellar protein FliL</fullName>
    </recommendedName>
</protein>
<organism evidence="2 3">
    <name type="scientific">Bythopirellula polymerisocia</name>
    <dbReference type="NCBI Taxonomy" id="2528003"/>
    <lineage>
        <taxon>Bacteria</taxon>
        <taxon>Pseudomonadati</taxon>
        <taxon>Planctomycetota</taxon>
        <taxon>Planctomycetia</taxon>
        <taxon>Pirellulales</taxon>
        <taxon>Lacipirellulaceae</taxon>
        <taxon>Bythopirellula</taxon>
    </lineage>
</organism>
<dbReference type="RefSeq" id="WP_146448446.1">
    <property type="nucleotide sequence ID" value="NZ_SJPS01000001.1"/>
</dbReference>
<reference evidence="2 3" key="1">
    <citation type="submission" date="2019-02" db="EMBL/GenBank/DDBJ databases">
        <title>Deep-cultivation of Planctomycetes and their phenomic and genomic characterization uncovers novel biology.</title>
        <authorList>
            <person name="Wiegand S."/>
            <person name="Jogler M."/>
            <person name="Boedeker C."/>
            <person name="Pinto D."/>
            <person name="Vollmers J."/>
            <person name="Rivas-Marin E."/>
            <person name="Kohn T."/>
            <person name="Peeters S.H."/>
            <person name="Heuer A."/>
            <person name="Rast P."/>
            <person name="Oberbeckmann S."/>
            <person name="Bunk B."/>
            <person name="Jeske O."/>
            <person name="Meyerdierks A."/>
            <person name="Storesund J.E."/>
            <person name="Kallscheuer N."/>
            <person name="Luecker S."/>
            <person name="Lage O.M."/>
            <person name="Pohl T."/>
            <person name="Merkel B.J."/>
            <person name="Hornburger P."/>
            <person name="Mueller R.-W."/>
            <person name="Bruemmer F."/>
            <person name="Labrenz M."/>
            <person name="Spormann A.M."/>
            <person name="Op Den Camp H."/>
            <person name="Overmann J."/>
            <person name="Amann R."/>
            <person name="Jetten M.S.M."/>
            <person name="Mascher T."/>
            <person name="Medema M.H."/>
            <person name="Devos D.P."/>
            <person name="Kaster A.-K."/>
            <person name="Ovreas L."/>
            <person name="Rohde M."/>
            <person name="Galperin M.Y."/>
            <person name="Jogler C."/>
        </authorList>
    </citation>
    <scope>NUCLEOTIDE SEQUENCE [LARGE SCALE GENOMIC DNA]</scope>
    <source>
        <strain evidence="2 3">Pla144</strain>
    </source>
</reference>
<name>A0A5C6D0S0_9BACT</name>
<comment type="caution">
    <text evidence="2">The sequence shown here is derived from an EMBL/GenBank/DDBJ whole genome shotgun (WGS) entry which is preliminary data.</text>
</comment>
<sequence length="160" mass="17825" precursor="true">MNTSLMINDKRIRFSKLLLCLLSIALGTSTAMGQEAPAEDQGASASQEATTENVVQPKLDLGIIEIKNLEPTRNQTSKVTFEMHLTLPADTDPALVAALGHWQHRLREQVIVAIRVAELGDYLDPELVRLRKQILYRVNRLLKGTQAENVLLADFTFSTE</sequence>
<evidence type="ECO:0000313" key="2">
    <source>
        <dbReference type="EMBL" id="TWU30318.1"/>
    </source>
</evidence>
<dbReference type="AlphaFoldDB" id="A0A5C6D0S0"/>
<accession>A0A5C6D0S0</accession>
<dbReference type="Proteomes" id="UP000318437">
    <property type="component" value="Unassembled WGS sequence"/>
</dbReference>
<evidence type="ECO:0008006" key="4">
    <source>
        <dbReference type="Google" id="ProtNLM"/>
    </source>
</evidence>
<feature type="chain" id="PRO_5022845135" description="Flagellar protein FliL" evidence="1">
    <location>
        <begin position="34"/>
        <end position="160"/>
    </location>
</feature>
<evidence type="ECO:0000313" key="3">
    <source>
        <dbReference type="Proteomes" id="UP000318437"/>
    </source>
</evidence>
<keyword evidence="3" id="KW-1185">Reference proteome</keyword>
<evidence type="ECO:0000256" key="1">
    <source>
        <dbReference type="SAM" id="SignalP"/>
    </source>
</evidence>
<keyword evidence="1" id="KW-0732">Signal</keyword>
<dbReference type="EMBL" id="SJPS01000001">
    <property type="protein sequence ID" value="TWU30318.1"/>
    <property type="molecule type" value="Genomic_DNA"/>
</dbReference>
<feature type="signal peptide" evidence="1">
    <location>
        <begin position="1"/>
        <end position="33"/>
    </location>
</feature>
<dbReference type="OrthoDB" id="9874587at2"/>
<proteinExistence type="predicted"/>